<dbReference type="eggNOG" id="COG3437">
    <property type="taxonomic scope" value="Bacteria"/>
</dbReference>
<dbReference type="RefSeq" id="WP_006035024.1">
    <property type="nucleotide sequence ID" value="NZ_AAQJ02000001.1"/>
</dbReference>
<evidence type="ECO:0000259" key="3">
    <source>
        <dbReference type="PROSITE" id="PS50110"/>
    </source>
</evidence>
<comment type="caution">
    <text evidence="4">The sequence shown here is derived from an EMBL/GenBank/DDBJ whole genome shotgun (WGS) entry which is preliminary data.</text>
</comment>
<sequence>MIIKPNPKQILLVDDDPLNLKLLTHYLEEAHYAYVACQDGQRAWNYLQQHPDRFFVVLSDRVMPRLHGLQLWAQMQLKKLNIPLILFSGEASKEERCEAFKQGIYDFFYKPISKELLLILLKKIERQRLYY</sequence>
<keyword evidence="5" id="KW-1185">Reference proteome</keyword>
<dbReference type="Gene3D" id="3.40.50.2300">
    <property type="match status" value="1"/>
</dbReference>
<evidence type="ECO:0000256" key="2">
    <source>
        <dbReference type="PROSITE-ProRule" id="PRU00169"/>
    </source>
</evidence>
<dbReference type="PANTHER" id="PTHR44591">
    <property type="entry name" value="STRESS RESPONSE REGULATOR PROTEIN 1"/>
    <property type="match status" value="1"/>
</dbReference>
<name>A8PQH3_9COXI</name>
<evidence type="ECO:0000313" key="4">
    <source>
        <dbReference type="EMBL" id="EDP46037.1"/>
    </source>
</evidence>
<proteinExistence type="predicted"/>
<dbReference type="GO" id="GO:0000160">
    <property type="term" value="P:phosphorelay signal transduction system"/>
    <property type="evidence" value="ECO:0007669"/>
    <property type="project" value="InterPro"/>
</dbReference>
<dbReference type="InterPro" id="IPR011006">
    <property type="entry name" value="CheY-like_superfamily"/>
</dbReference>
<organism evidence="4 5">
    <name type="scientific">Rickettsiella grylli</name>
    <dbReference type="NCBI Taxonomy" id="59196"/>
    <lineage>
        <taxon>Bacteria</taxon>
        <taxon>Pseudomonadati</taxon>
        <taxon>Pseudomonadota</taxon>
        <taxon>Gammaproteobacteria</taxon>
        <taxon>Legionellales</taxon>
        <taxon>Coxiellaceae</taxon>
        <taxon>Rickettsiella</taxon>
    </lineage>
</organism>
<evidence type="ECO:0000313" key="5">
    <source>
        <dbReference type="Proteomes" id="UP000054075"/>
    </source>
</evidence>
<dbReference type="PANTHER" id="PTHR44591:SF3">
    <property type="entry name" value="RESPONSE REGULATORY DOMAIN-CONTAINING PROTEIN"/>
    <property type="match status" value="1"/>
</dbReference>
<feature type="domain" description="Response regulatory" evidence="3">
    <location>
        <begin position="9"/>
        <end position="125"/>
    </location>
</feature>
<dbReference type="SUPFAM" id="SSF52172">
    <property type="entry name" value="CheY-like"/>
    <property type="match status" value="1"/>
</dbReference>
<keyword evidence="1 2" id="KW-0597">Phosphoprotein</keyword>
<dbReference type="InterPro" id="IPR001789">
    <property type="entry name" value="Sig_transdc_resp-reg_receiver"/>
</dbReference>
<gene>
    <name evidence="4" type="ORF">RICGR_1520</name>
</gene>
<dbReference type="PROSITE" id="PS50110">
    <property type="entry name" value="RESPONSE_REGULATORY"/>
    <property type="match status" value="1"/>
</dbReference>
<dbReference type="InterPro" id="IPR050595">
    <property type="entry name" value="Bact_response_regulator"/>
</dbReference>
<reference evidence="4" key="2">
    <citation type="submission" date="2007-10" db="EMBL/GenBank/DDBJ databases">
        <authorList>
            <person name="Myers G.S."/>
        </authorList>
    </citation>
    <scope>NUCLEOTIDE SEQUENCE [LARGE SCALE GENOMIC DNA]</scope>
</reference>
<dbReference type="CDD" id="cd00156">
    <property type="entry name" value="REC"/>
    <property type="match status" value="1"/>
</dbReference>
<dbReference type="Pfam" id="PF00072">
    <property type="entry name" value="Response_reg"/>
    <property type="match status" value="1"/>
</dbReference>
<dbReference type="Proteomes" id="UP000054075">
    <property type="component" value="Unassembled WGS sequence"/>
</dbReference>
<dbReference type="STRING" id="59196.RICGR_1520"/>
<reference evidence="4" key="1">
    <citation type="submission" date="2006-04" db="EMBL/GenBank/DDBJ databases">
        <authorList>
            <person name="Seshadri R."/>
            <person name="Federici B.A."/>
        </authorList>
    </citation>
    <scope>NUCLEOTIDE SEQUENCE [LARGE SCALE GENOMIC DNA]</scope>
</reference>
<dbReference type="OrthoDB" id="9800897at2"/>
<dbReference type="AlphaFoldDB" id="A8PQH3"/>
<protein>
    <submittedName>
        <fullName evidence="4">Response regulator receiver protein</fullName>
    </submittedName>
</protein>
<dbReference type="EMBL" id="AAQJ02000001">
    <property type="protein sequence ID" value="EDP46037.1"/>
    <property type="molecule type" value="Genomic_DNA"/>
</dbReference>
<accession>A8PQH3</accession>
<evidence type="ECO:0000256" key="1">
    <source>
        <dbReference type="ARBA" id="ARBA00022553"/>
    </source>
</evidence>
<feature type="modified residue" description="4-aspartylphosphate" evidence="2">
    <location>
        <position position="60"/>
    </location>
</feature>
<dbReference type="SMART" id="SM00448">
    <property type="entry name" value="REC"/>
    <property type="match status" value="1"/>
</dbReference>